<name>A0A5B8Z1M4_CYTDA</name>
<dbReference type="OrthoDB" id="9809781at2"/>
<gene>
    <name evidence="2" type="ORF">FSZ17_06075</name>
</gene>
<evidence type="ECO:0000256" key="1">
    <source>
        <dbReference type="SAM" id="MobiDB-lite"/>
    </source>
</evidence>
<dbReference type="STRING" id="1742359.GCA_001439625_04152"/>
<dbReference type="KEGG" id="bda:FSZ17_06075"/>
<feature type="region of interest" description="Disordered" evidence="1">
    <location>
        <begin position="65"/>
        <end position="86"/>
    </location>
</feature>
<dbReference type="RefSeq" id="WP_057775154.1">
    <property type="nucleotide sequence ID" value="NZ_CP042593.1"/>
</dbReference>
<sequence>MAPTNPTVDDGFNTYGWTDVPRYSEPIDYEDSVNNGQTWKQVTANPQPVGEGEIRAGAVQARVKSNVNDDQCNPYSLKHDGSHSVS</sequence>
<organism evidence="2 3">
    <name type="scientific">Cytobacillus dafuensis</name>
    <name type="common">Bacillus dafuensis</name>
    <dbReference type="NCBI Taxonomy" id="1742359"/>
    <lineage>
        <taxon>Bacteria</taxon>
        <taxon>Bacillati</taxon>
        <taxon>Bacillota</taxon>
        <taxon>Bacilli</taxon>
        <taxon>Bacillales</taxon>
        <taxon>Bacillaceae</taxon>
        <taxon>Cytobacillus</taxon>
    </lineage>
</organism>
<protein>
    <submittedName>
        <fullName evidence="2">Uncharacterized protein</fullName>
    </submittedName>
</protein>
<proteinExistence type="predicted"/>
<reference evidence="3" key="1">
    <citation type="submission" date="2019-08" db="EMBL/GenBank/DDBJ databases">
        <authorList>
            <person name="Zheng X."/>
        </authorList>
    </citation>
    <scope>NUCLEOTIDE SEQUENCE [LARGE SCALE GENOMIC DNA]</scope>
    <source>
        <strain evidence="3">FJAT-25496</strain>
    </source>
</reference>
<dbReference type="EMBL" id="CP042593">
    <property type="protein sequence ID" value="QED46875.1"/>
    <property type="molecule type" value="Genomic_DNA"/>
</dbReference>
<evidence type="ECO:0000313" key="2">
    <source>
        <dbReference type="EMBL" id="QED46875.1"/>
    </source>
</evidence>
<keyword evidence="3" id="KW-1185">Reference proteome</keyword>
<dbReference type="AlphaFoldDB" id="A0A5B8Z1M4"/>
<dbReference type="Proteomes" id="UP000321555">
    <property type="component" value="Chromosome"/>
</dbReference>
<feature type="compositionally biased region" description="Basic and acidic residues" evidence="1">
    <location>
        <begin position="77"/>
        <end position="86"/>
    </location>
</feature>
<feature type="compositionally biased region" description="Polar residues" evidence="1">
    <location>
        <begin position="65"/>
        <end position="74"/>
    </location>
</feature>
<accession>A0A5B8Z1M4</accession>
<evidence type="ECO:0000313" key="3">
    <source>
        <dbReference type="Proteomes" id="UP000321555"/>
    </source>
</evidence>